<evidence type="ECO:0000256" key="1">
    <source>
        <dbReference type="ARBA" id="ARBA00008270"/>
    </source>
</evidence>
<evidence type="ECO:0008006" key="5">
    <source>
        <dbReference type="Google" id="ProtNLM"/>
    </source>
</evidence>
<evidence type="ECO:0000313" key="3">
    <source>
        <dbReference type="EMBL" id="CAG5118115.1"/>
    </source>
</evidence>
<dbReference type="Pfam" id="PF02567">
    <property type="entry name" value="PhzC-PhzF"/>
    <property type="match status" value="1"/>
</dbReference>
<dbReference type="PANTHER" id="PTHR13774">
    <property type="entry name" value="PHENAZINE BIOSYNTHESIS PROTEIN"/>
    <property type="match status" value="1"/>
</dbReference>
<proteinExistence type="inferred from homology"/>
<evidence type="ECO:0000256" key="2">
    <source>
        <dbReference type="ARBA" id="ARBA00023235"/>
    </source>
</evidence>
<dbReference type="Gene3D" id="3.10.310.10">
    <property type="entry name" value="Diaminopimelate Epimerase, Chain A, domain 1"/>
    <property type="match status" value="2"/>
</dbReference>
<comment type="similarity">
    <text evidence="1">Belongs to the PhzF family.</text>
</comment>
<comment type="caution">
    <text evidence="3">The sequence shown here is derived from an EMBL/GenBank/DDBJ whole genome shotgun (WGS) entry which is preliminary data.</text>
</comment>
<keyword evidence="2" id="KW-0413">Isomerase</keyword>
<dbReference type="PANTHER" id="PTHR13774:SF17">
    <property type="entry name" value="PHENAZINE BIOSYNTHESIS-LIKE DOMAIN-CONTAINING PROTEIN"/>
    <property type="match status" value="1"/>
</dbReference>
<dbReference type="AlphaFoldDB" id="A0A8S3YRR6"/>
<dbReference type="SUPFAM" id="SSF54506">
    <property type="entry name" value="Diaminopimelate epimerase-like"/>
    <property type="match status" value="1"/>
</dbReference>
<dbReference type="GO" id="GO:0005737">
    <property type="term" value="C:cytoplasm"/>
    <property type="evidence" value="ECO:0007669"/>
    <property type="project" value="TreeGrafter"/>
</dbReference>
<dbReference type="EMBL" id="CAJHNH020000499">
    <property type="protein sequence ID" value="CAG5118115.1"/>
    <property type="molecule type" value="Genomic_DNA"/>
</dbReference>
<evidence type="ECO:0000313" key="4">
    <source>
        <dbReference type="Proteomes" id="UP000678393"/>
    </source>
</evidence>
<name>A0A8S3YRR6_9EUPU</name>
<dbReference type="InterPro" id="IPR003719">
    <property type="entry name" value="Phenazine_PhzF-like"/>
</dbReference>
<sequence length="219" mass="24231">VLTDEQMQCIGAEMNLSETAFITLDKGDFVTANSFGLRWFTPATEVDLCGHATLASAAVLFKVLGNINDVITFTSRSGPLMVNRFDETKISLNFPENLPVSVVIVADESLIQDIQLSNTGKLLVRLKDNVQREVLEAMKPQIDRMIESDRTGLVKGVGVFRGSSWHTVAGPYFARELNKTRFYARQCSKRGGDLWVTLDDQRVILTGESAVVLQGTFLL</sequence>
<dbReference type="GO" id="GO:0016853">
    <property type="term" value="F:isomerase activity"/>
    <property type="evidence" value="ECO:0007669"/>
    <property type="project" value="UniProtKB-KW"/>
</dbReference>
<dbReference type="Proteomes" id="UP000678393">
    <property type="component" value="Unassembled WGS sequence"/>
</dbReference>
<feature type="non-terminal residue" evidence="3">
    <location>
        <position position="1"/>
    </location>
</feature>
<dbReference type="OrthoDB" id="75169at2759"/>
<protein>
    <recommendedName>
        <fullName evidence="5">Phenazine biosynthesis-like domain-containing protein</fullName>
    </recommendedName>
</protein>
<reference evidence="3" key="1">
    <citation type="submission" date="2021-04" db="EMBL/GenBank/DDBJ databases">
        <authorList>
            <consortium name="Molecular Ecology Group"/>
        </authorList>
    </citation>
    <scope>NUCLEOTIDE SEQUENCE</scope>
</reference>
<organism evidence="3 4">
    <name type="scientific">Candidula unifasciata</name>
    <dbReference type="NCBI Taxonomy" id="100452"/>
    <lineage>
        <taxon>Eukaryota</taxon>
        <taxon>Metazoa</taxon>
        <taxon>Spiralia</taxon>
        <taxon>Lophotrochozoa</taxon>
        <taxon>Mollusca</taxon>
        <taxon>Gastropoda</taxon>
        <taxon>Heterobranchia</taxon>
        <taxon>Euthyneura</taxon>
        <taxon>Panpulmonata</taxon>
        <taxon>Eupulmonata</taxon>
        <taxon>Stylommatophora</taxon>
        <taxon>Helicina</taxon>
        <taxon>Helicoidea</taxon>
        <taxon>Geomitridae</taxon>
        <taxon>Candidula</taxon>
    </lineage>
</organism>
<keyword evidence="4" id="KW-1185">Reference proteome</keyword>
<accession>A0A8S3YRR6</accession>
<gene>
    <name evidence="3" type="ORF">CUNI_LOCUS3673</name>
</gene>